<evidence type="ECO:0008006" key="4">
    <source>
        <dbReference type="Google" id="ProtNLM"/>
    </source>
</evidence>
<reference evidence="2 3" key="1">
    <citation type="submission" date="2023-09" db="EMBL/GenBank/DDBJ databases">
        <title>Nesidiocoris tenuis whole genome shotgun sequence.</title>
        <authorList>
            <person name="Shibata T."/>
            <person name="Shimoda M."/>
            <person name="Kobayashi T."/>
            <person name="Uehara T."/>
        </authorList>
    </citation>
    <scope>NUCLEOTIDE SEQUENCE [LARGE SCALE GENOMIC DNA]</scope>
    <source>
        <strain evidence="2 3">Japan</strain>
    </source>
</reference>
<protein>
    <recommendedName>
        <fullName evidence="4">HAUS augmin-like complex subunit 6 N-terminal domain-containing protein</fullName>
    </recommendedName>
</protein>
<sequence>MDSFIAKLKDVLLHLRNKHPFPEDLDVLIEDFGQGIFNNRHRFSSINYLLSVIDKGRAVRLLNWPTSEDHYIDFARGVCTYILEFNRDRITPKIAPIGRAELLSPTSKEMGRFLMDLAAEALKCSMGEAALPLKENVPDPAVRLSILRQKCNAYRAYNAKLESVEATTPRFRKLEQLEKLREVDHRLQERMVQLLSSTPISATSTDDISALYEVVKGWVIKELSQDENNEFEEKLNILRNSTSALDELTALCRSLKTPCKLEKSKLTISSNAEIDAAENSKVSLSPVDRQRSLSVFYDASLRNIAGVTNTVVHSTHMGSIRSLEDAKKTLVDLDGRFSSIELKAADVLKRAQDYLAELTAISETVPEIPLVYTYERRPGPAFKFEEIKKQENLDTSAGDDWEAELEEELRTGMTSCSKSEPRNVEPTPLNRSSSWSTISSRRDTPAQMNSILQPPLSSSSPIHGIGSTPPATSRRTSIDDLVSRYKDLKSKINMERLC</sequence>
<name>A0ABN7AK01_9HEMI</name>
<gene>
    <name evidence="2" type="ORF">NTJ_04537</name>
</gene>
<keyword evidence="3" id="KW-1185">Reference proteome</keyword>
<evidence type="ECO:0000313" key="2">
    <source>
        <dbReference type="EMBL" id="BES91729.1"/>
    </source>
</evidence>
<organism evidence="2 3">
    <name type="scientific">Nesidiocoris tenuis</name>
    <dbReference type="NCBI Taxonomy" id="355587"/>
    <lineage>
        <taxon>Eukaryota</taxon>
        <taxon>Metazoa</taxon>
        <taxon>Ecdysozoa</taxon>
        <taxon>Arthropoda</taxon>
        <taxon>Hexapoda</taxon>
        <taxon>Insecta</taxon>
        <taxon>Pterygota</taxon>
        <taxon>Neoptera</taxon>
        <taxon>Paraneoptera</taxon>
        <taxon>Hemiptera</taxon>
        <taxon>Heteroptera</taxon>
        <taxon>Panheteroptera</taxon>
        <taxon>Cimicomorpha</taxon>
        <taxon>Miridae</taxon>
        <taxon>Dicyphina</taxon>
        <taxon>Nesidiocoris</taxon>
    </lineage>
</organism>
<evidence type="ECO:0000313" key="3">
    <source>
        <dbReference type="Proteomes" id="UP001307889"/>
    </source>
</evidence>
<accession>A0ABN7AK01</accession>
<evidence type="ECO:0000256" key="1">
    <source>
        <dbReference type="SAM" id="MobiDB-lite"/>
    </source>
</evidence>
<feature type="compositionally biased region" description="Low complexity" evidence="1">
    <location>
        <begin position="450"/>
        <end position="462"/>
    </location>
</feature>
<feature type="region of interest" description="Disordered" evidence="1">
    <location>
        <begin position="409"/>
        <end position="478"/>
    </location>
</feature>
<dbReference type="Proteomes" id="UP001307889">
    <property type="component" value="Chromosome 3"/>
</dbReference>
<dbReference type="EMBL" id="AP028911">
    <property type="protein sequence ID" value="BES91729.1"/>
    <property type="molecule type" value="Genomic_DNA"/>
</dbReference>
<proteinExistence type="predicted"/>